<name>A0AC60PYU9_IXOPE</name>
<evidence type="ECO:0000313" key="1">
    <source>
        <dbReference type="EMBL" id="KAG0426309.1"/>
    </source>
</evidence>
<evidence type="ECO:0000313" key="2">
    <source>
        <dbReference type="Proteomes" id="UP000805193"/>
    </source>
</evidence>
<dbReference type="Proteomes" id="UP000805193">
    <property type="component" value="Unassembled WGS sequence"/>
</dbReference>
<gene>
    <name evidence="1" type="ORF">HPB47_026577</name>
</gene>
<reference evidence="1 2" key="1">
    <citation type="journal article" date="2020" name="Cell">
        <title>Large-Scale Comparative Analyses of Tick Genomes Elucidate Their Genetic Diversity and Vector Capacities.</title>
        <authorList>
            <consortium name="Tick Genome and Microbiome Consortium (TIGMIC)"/>
            <person name="Jia N."/>
            <person name="Wang J."/>
            <person name="Shi W."/>
            <person name="Du L."/>
            <person name="Sun Y."/>
            <person name="Zhan W."/>
            <person name="Jiang J.F."/>
            <person name="Wang Q."/>
            <person name="Zhang B."/>
            <person name="Ji P."/>
            <person name="Bell-Sakyi L."/>
            <person name="Cui X.M."/>
            <person name="Yuan T.T."/>
            <person name="Jiang B.G."/>
            <person name="Yang W.F."/>
            <person name="Lam T.T."/>
            <person name="Chang Q.C."/>
            <person name="Ding S.J."/>
            <person name="Wang X.J."/>
            <person name="Zhu J.G."/>
            <person name="Ruan X.D."/>
            <person name="Zhao L."/>
            <person name="Wei J.T."/>
            <person name="Ye R.Z."/>
            <person name="Que T.C."/>
            <person name="Du C.H."/>
            <person name="Zhou Y.H."/>
            <person name="Cheng J.X."/>
            <person name="Dai P.F."/>
            <person name="Guo W.B."/>
            <person name="Han X.H."/>
            <person name="Huang E.J."/>
            <person name="Li L.F."/>
            <person name="Wei W."/>
            <person name="Gao Y.C."/>
            <person name="Liu J.Z."/>
            <person name="Shao H.Z."/>
            <person name="Wang X."/>
            <person name="Wang C.C."/>
            <person name="Yang T.C."/>
            <person name="Huo Q.B."/>
            <person name="Li W."/>
            <person name="Chen H.Y."/>
            <person name="Chen S.E."/>
            <person name="Zhou L.G."/>
            <person name="Ni X.B."/>
            <person name="Tian J.H."/>
            <person name="Sheng Y."/>
            <person name="Liu T."/>
            <person name="Pan Y.S."/>
            <person name="Xia L.Y."/>
            <person name="Li J."/>
            <person name="Zhao F."/>
            <person name="Cao W.C."/>
        </authorList>
    </citation>
    <scope>NUCLEOTIDE SEQUENCE [LARGE SCALE GENOMIC DNA]</scope>
    <source>
        <strain evidence="1">Iper-2018</strain>
    </source>
</reference>
<keyword evidence="2" id="KW-1185">Reference proteome</keyword>
<dbReference type="EMBL" id="JABSTQ010009731">
    <property type="protein sequence ID" value="KAG0426309.1"/>
    <property type="molecule type" value="Genomic_DNA"/>
</dbReference>
<proteinExistence type="predicted"/>
<accession>A0AC60PYU9</accession>
<protein>
    <submittedName>
        <fullName evidence="1">Uncharacterized protein</fullName>
    </submittedName>
</protein>
<sequence>MDWVCESSWKAYVANTVFWVSTAVGVLICGNLSDRVGRVLVIVGVNLLCGGAGLYTFFTEGFLHFVLSRVFLGLVMLALSITPFVLVNFVTDFDYSHRRRTGYVVGRVLVIVGVNLLCGGAGLYTFFTEGFLHFVLSRVFLGLVMLALSITPFVLARASHYQRHPSVTAAALLSGENAPGTDIREIIREVVREEIRRLLPAASRPATLSIAEAVREEVQRAIQPEAPVAVAATEEPTLTYAAVARRPPPPPRTYVAPPRRQSPAPQHDRRHDDPVQYARPEPRAPRKTDVWRTPDRRPLCFHCGEADHTYRRCPYRRLGLRGFHPNDPRPRYGERPREIDEYLRRPQSPEPASRREFRSPSPRRPASPMHRPRLVEYVAPERRMMVLSGFQFSYPLVGAAFPWLAYYIGDWRTLTLVSALPPLAAPLFCLFVPESLRWLVSRGKEARAKKILRFIAKVNGKVLSDEFMGKCRFPAPNESQKPKDSPTDMLKTPNLRKNFLLTLAAWMLACLVYTAGQLYAANASHNPFLMTTAVNAVDIVATATALPLADRWGRRPTMMTTYSLAAFAYLFAVCVPAGVSKDLVQRGTLLGLLSQELPRTYKVVSMH</sequence>
<organism evidence="1 2">
    <name type="scientific">Ixodes persulcatus</name>
    <name type="common">Taiga tick</name>
    <dbReference type="NCBI Taxonomy" id="34615"/>
    <lineage>
        <taxon>Eukaryota</taxon>
        <taxon>Metazoa</taxon>
        <taxon>Ecdysozoa</taxon>
        <taxon>Arthropoda</taxon>
        <taxon>Chelicerata</taxon>
        <taxon>Arachnida</taxon>
        <taxon>Acari</taxon>
        <taxon>Parasitiformes</taxon>
        <taxon>Ixodida</taxon>
        <taxon>Ixodoidea</taxon>
        <taxon>Ixodidae</taxon>
        <taxon>Ixodinae</taxon>
        <taxon>Ixodes</taxon>
    </lineage>
</organism>
<comment type="caution">
    <text evidence="1">The sequence shown here is derived from an EMBL/GenBank/DDBJ whole genome shotgun (WGS) entry which is preliminary data.</text>
</comment>